<name>A0A0F9ERH7_9ZZZZ</name>
<proteinExistence type="predicted"/>
<sequence length="215" mass="24076">MTIKDHLVLDQLGEALQNDLCIANPFYRRIVTFADTFMLEYRTLPNHGDWQMWLEQLEKGMIQDGTREALGRIQATDTSTFTPAFFAEQALGSLQKTAVMVARSRLNEIPDVTLDAFVTLAHKVDQIRAGGVQGLARLDDISTWGSPLRLEDIIPTGLPKLDEMIGGWGKELWIMFADSGVGKSMLLQNFLANVAQKGRRCLHVTLELGLRPQIH</sequence>
<dbReference type="EMBL" id="LAZR01033637">
    <property type="protein sequence ID" value="KKL47505.1"/>
    <property type="molecule type" value="Genomic_DNA"/>
</dbReference>
<gene>
    <name evidence="1" type="ORF">LCGC14_2334890</name>
</gene>
<evidence type="ECO:0000313" key="1">
    <source>
        <dbReference type="EMBL" id="KKL47505.1"/>
    </source>
</evidence>
<dbReference type="Gene3D" id="3.40.50.300">
    <property type="entry name" value="P-loop containing nucleotide triphosphate hydrolases"/>
    <property type="match status" value="1"/>
</dbReference>
<dbReference type="SUPFAM" id="SSF52540">
    <property type="entry name" value="P-loop containing nucleoside triphosphate hydrolases"/>
    <property type="match status" value="1"/>
</dbReference>
<organism evidence="1">
    <name type="scientific">marine sediment metagenome</name>
    <dbReference type="NCBI Taxonomy" id="412755"/>
    <lineage>
        <taxon>unclassified sequences</taxon>
        <taxon>metagenomes</taxon>
        <taxon>ecological metagenomes</taxon>
    </lineage>
</organism>
<protein>
    <recommendedName>
        <fullName evidence="2">KaiC-like domain-containing protein</fullName>
    </recommendedName>
</protein>
<dbReference type="InterPro" id="IPR027417">
    <property type="entry name" value="P-loop_NTPase"/>
</dbReference>
<reference evidence="1" key="1">
    <citation type="journal article" date="2015" name="Nature">
        <title>Complex archaea that bridge the gap between prokaryotes and eukaryotes.</title>
        <authorList>
            <person name="Spang A."/>
            <person name="Saw J.H."/>
            <person name="Jorgensen S.L."/>
            <person name="Zaremba-Niedzwiedzka K."/>
            <person name="Martijn J."/>
            <person name="Lind A.E."/>
            <person name="van Eijk R."/>
            <person name="Schleper C."/>
            <person name="Guy L."/>
            <person name="Ettema T.J."/>
        </authorList>
    </citation>
    <scope>NUCLEOTIDE SEQUENCE</scope>
</reference>
<accession>A0A0F9ERH7</accession>
<comment type="caution">
    <text evidence="1">The sequence shown here is derived from an EMBL/GenBank/DDBJ whole genome shotgun (WGS) entry which is preliminary data.</text>
</comment>
<feature type="non-terminal residue" evidence="1">
    <location>
        <position position="215"/>
    </location>
</feature>
<evidence type="ECO:0008006" key="2">
    <source>
        <dbReference type="Google" id="ProtNLM"/>
    </source>
</evidence>
<dbReference type="AlphaFoldDB" id="A0A0F9ERH7"/>